<protein>
    <submittedName>
        <fullName evidence="2">Uncharacterized protein</fullName>
    </submittedName>
</protein>
<dbReference type="EMBL" id="JAHLQT010009960">
    <property type="protein sequence ID" value="KAG7173354.1"/>
    <property type="molecule type" value="Genomic_DNA"/>
</dbReference>
<dbReference type="Proteomes" id="UP000747542">
    <property type="component" value="Unassembled WGS sequence"/>
</dbReference>
<feature type="region of interest" description="Disordered" evidence="1">
    <location>
        <begin position="1"/>
        <end position="41"/>
    </location>
</feature>
<dbReference type="AlphaFoldDB" id="A0A8J5T685"/>
<sequence>MALVVLTRPPSKDQYTPKKKVEQALQKEKTMKPDQDHEESSVGSALMEVTLKMLTLGPRGHPAFTASPSRRKKATTFIRTWWPERREAPTGITVVLVKREGLVGLWVGKELRKWTKIFGFTRNYEGNLLAVEAVVVVVLRGKESGNSFAWQDTEGFSDMLVDARHLTWSPYLCPLTGVLTWRRLASLPGVTLPGVPPWRPLPGVLTWRPLTGVDPLPGVPYSVPYLASLPGVALYLAYLTWSPLPGVTLPGVPYLESLTWCPLPGVTYLASLTWRHLTWRRTLPGQYKCVAVDVVVYETAGGVYSVDREAIIMTGAARLPGLPPTAALARCTQENNPSPPTTLRAGLVTVSAFPADDVSRMMGATRCRRAATRATDSLDLHVACQ</sequence>
<organism evidence="2 3">
    <name type="scientific">Homarus americanus</name>
    <name type="common">American lobster</name>
    <dbReference type="NCBI Taxonomy" id="6706"/>
    <lineage>
        <taxon>Eukaryota</taxon>
        <taxon>Metazoa</taxon>
        <taxon>Ecdysozoa</taxon>
        <taxon>Arthropoda</taxon>
        <taxon>Crustacea</taxon>
        <taxon>Multicrustacea</taxon>
        <taxon>Malacostraca</taxon>
        <taxon>Eumalacostraca</taxon>
        <taxon>Eucarida</taxon>
        <taxon>Decapoda</taxon>
        <taxon>Pleocyemata</taxon>
        <taxon>Astacidea</taxon>
        <taxon>Nephropoidea</taxon>
        <taxon>Nephropidae</taxon>
        <taxon>Homarus</taxon>
    </lineage>
</organism>
<proteinExistence type="predicted"/>
<evidence type="ECO:0000256" key="1">
    <source>
        <dbReference type="SAM" id="MobiDB-lite"/>
    </source>
</evidence>
<reference evidence="2" key="1">
    <citation type="journal article" date="2021" name="Sci. Adv.">
        <title>The American lobster genome reveals insights on longevity, neural, and immune adaptations.</title>
        <authorList>
            <person name="Polinski J.M."/>
            <person name="Zimin A.V."/>
            <person name="Clark K.F."/>
            <person name="Kohn A.B."/>
            <person name="Sadowski N."/>
            <person name="Timp W."/>
            <person name="Ptitsyn A."/>
            <person name="Khanna P."/>
            <person name="Romanova D.Y."/>
            <person name="Williams P."/>
            <person name="Greenwood S.J."/>
            <person name="Moroz L.L."/>
            <person name="Walt D.R."/>
            <person name="Bodnar A.G."/>
        </authorList>
    </citation>
    <scope>NUCLEOTIDE SEQUENCE</scope>
    <source>
        <strain evidence="2">GMGI-L3</strain>
    </source>
</reference>
<feature type="compositionally biased region" description="Basic and acidic residues" evidence="1">
    <location>
        <begin position="15"/>
        <end position="40"/>
    </location>
</feature>
<comment type="caution">
    <text evidence="2">The sequence shown here is derived from an EMBL/GenBank/DDBJ whole genome shotgun (WGS) entry which is preliminary data.</text>
</comment>
<gene>
    <name evidence="2" type="ORF">Hamer_G018632</name>
</gene>
<keyword evidence="3" id="KW-1185">Reference proteome</keyword>
<evidence type="ECO:0000313" key="3">
    <source>
        <dbReference type="Proteomes" id="UP000747542"/>
    </source>
</evidence>
<name>A0A8J5T685_HOMAM</name>
<evidence type="ECO:0000313" key="2">
    <source>
        <dbReference type="EMBL" id="KAG7173354.1"/>
    </source>
</evidence>
<accession>A0A8J5T685</accession>